<name>A0ABW3S2D9_9BACL</name>
<dbReference type="Gene3D" id="1.10.3720.10">
    <property type="entry name" value="MetI-like"/>
    <property type="match status" value="1"/>
</dbReference>
<feature type="transmembrane region" description="Helical" evidence="7">
    <location>
        <begin position="20"/>
        <end position="40"/>
    </location>
</feature>
<keyword evidence="6 7" id="KW-0472">Membrane</keyword>
<feature type="transmembrane region" description="Helical" evidence="7">
    <location>
        <begin position="86"/>
        <end position="105"/>
    </location>
</feature>
<feature type="transmembrane region" description="Helical" evidence="7">
    <location>
        <begin position="150"/>
        <end position="169"/>
    </location>
</feature>
<protein>
    <submittedName>
        <fullName evidence="9">Carbohydrate ABC transporter permease</fullName>
    </submittedName>
</protein>
<keyword evidence="2 7" id="KW-0813">Transport</keyword>
<dbReference type="PANTHER" id="PTHR43744:SF12">
    <property type="entry name" value="ABC TRANSPORTER PERMEASE PROTEIN MG189-RELATED"/>
    <property type="match status" value="1"/>
</dbReference>
<evidence type="ECO:0000256" key="6">
    <source>
        <dbReference type="ARBA" id="ARBA00023136"/>
    </source>
</evidence>
<dbReference type="EMBL" id="JBHTLM010000015">
    <property type="protein sequence ID" value="MFD1178256.1"/>
    <property type="molecule type" value="Genomic_DNA"/>
</dbReference>
<dbReference type="CDD" id="cd06261">
    <property type="entry name" value="TM_PBP2"/>
    <property type="match status" value="1"/>
</dbReference>
<keyword evidence="3" id="KW-1003">Cell membrane</keyword>
<dbReference type="Pfam" id="PF00528">
    <property type="entry name" value="BPD_transp_1"/>
    <property type="match status" value="1"/>
</dbReference>
<organism evidence="9 10">
    <name type="scientific">Paenibacillus puldeungensis</name>
    <dbReference type="NCBI Taxonomy" id="696536"/>
    <lineage>
        <taxon>Bacteria</taxon>
        <taxon>Bacillati</taxon>
        <taxon>Bacillota</taxon>
        <taxon>Bacilli</taxon>
        <taxon>Bacillales</taxon>
        <taxon>Paenibacillaceae</taxon>
        <taxon>Paenibacillus</taxon>
    </lineage>
</organism>
<evidence type="ECO:0000256" key="4">
    <source>
        <dbReference type="ARBA" id="ARBA00022692"/>
    </source>
</evidence>
<dbReference type="PROSITE" id="PS50928">
    <property type="entry name" value="ABC_TM1"/>
    <property type="match status" value="1"/>
</dbReference>
<dbReference type="InterPro" id="IPR000515">
    <property type="entry name" value="MetI-like"/>
</dbReference>
<feature type="transmembrane region" description="Helical" evidence="7">
    <location>
        <begin position="190"/>
        <end position="215"/>
    </location>
</feature>
<evidence type="ECO:0000256" key="3">
    <source>
        <dbReference type="ARBA" id="ARBA00022475"/>
    </source>
</evidence>
<comment type="subcellular location">
    <subcellularLocation>
        <location evidence="1 7">Cell membrane</location>
        <topology evidence="1 7">Multi-pass membrane protein</topology>
    </subcellularLocation>
</comment>
<evidence type="ECO:0000256" key="2">
    <source>
        <dbReference type="ARBA" id="ARBA00022448"/>
    </source>
</evidence>
<dbReference type="PANTHER" id="PTHR43744">
    <property type="entry name" value="ABC TRANSPORTER PERMEASE PROTEIN MG189-RELATED-RELATED"/>
    <property type="match status" value="1"/>
</dbReference>
<reference evidence="10" key="1">
    <citation type="journal article" date="2019" name="Int. J. Syst. Evol. Microbiol.">
        <title>The Global Catalogue of Microorganisms (GCM) 10K type strain sequencing project: providing services to taxonomists for standard genome sequencing and annotation.</title>
        <authorList>
            <consortium name="The Broad Institute Genomics Platform"/>
            <consortium name="The Broad Institute Genome Sequencing Center for Infectious Disease"/>
            <person name="Wu L."/>
            <person name="Ma J."/>
        </authorList>
    </citation>
    <scope>NUCLEOTIDE SEQUENCE [LARGE SCALE GENOMIC DNA]</scope>
    <source>
        <strain evidence="10">CCUG 59189</strain>
    </source>
</reference>
<comment type="similarity">
    <text evidence="7">Belongs to the binding-protein-dependent transport system permease family.</text>
</comment>
<feature type="transmembrane region" description="Helical" evidence="7">
    <location>
        <begin position="117"/>
        <end position="138"/>
    </location>
</feature>
<proteinExistence type="inferred from homology"/>
<evidence type="ECO:0000313" key="9">
    <source>
        <dbReference type="EMBL" id="MFD1178256.1"/>
    </source>
</evidence>
<dbReference type="SUPFAM" id="SSF161098">
    <property type="entry name" value="MetI-like"/>
    <property type="match status" value="1"/>
</dbReference>
<feature type="transmembrane region" description="Helical" evidence="7">
    <location>
        <begin position="248"/>
        <end position="273"/>
    </location>
</feature>
<evidence type="ECO:0000259" key="8">
    <source>
        <dbReference type="PROSITE" id="PS50928"/>
    </source>
</evidence>
<accession>A0ABW3S2D9</accession>
<dbReference type="Proteomes" id="UP001597262">
    <property type="component" value="Unassembled WGS sequence"/>
</dbReference>
<keyword evidence="4 7" id="KW-0812">Transmembrane</keyword>
<evidence type="ECO:0000313" key="10">
    <source>
        <dbReference type="Proteomes" id="UP001597262"/>
    </source>
</evidence>
<keyword evidence="10" id="KW-1185">Reference proteome</keyword>
<keyword evidence="5 7" id="KW-1133">Transmembrane helix</keyword>
<evidence type="ECO:0000256" key="1">
    <source>
        <dbReference type="ARBA" id="ARBA00004651"/>
    </source>
</evidence>
<dbReference type="InterPro" id="IPR035906">
    <property type="entry name" value="MetI-like_sf"/>
</dbReference>
<evidence type="ECO:0000256" key="5">
    <source>
        <dbReference type="ARBA" id="ARBA00022989"/>
    </source>
</evidence>
<comment type="caution">
    <text evidence="9">The sequence shown here is derived from an EMBL/GenBank/DDBJ whole genome shotgun (WGS) entry which is preliminary data.</text>
</comment>
<dbReference type="RefSeq" id="WP_379320702.1">
    <property type="nucleotide sequence ID" value="NZ_JBHTLM010000015.1"/>
</dbReference>
<gene>
    <name evidence="9" type="ORF">ACFQ3W_18430</name>
</gene>
<sequence length="284" mass="32466">MSATSIFGARKTKTTALKLLLLTVLLIASLLMLFPFLWMLSTSLRTDVETFKNPMNWIPSSLYFNNYKQVWTAIPFGDYYWNTIKLSVIITVLQVIICSMSAYAFARLKVPFKNAIFLLFMTNMMVPWQSIMVPQFAIVSKLGLYNTHTGYILVQVFSAFGIFLMRQFFLSLPIELNEAARVDGSSEWRIFWRIMMPLAKPGLSTLSIFTFTFIWNDYLAPLIYIHDDKLKTLQLGLQVFRTEHTMDYGLTMAGTVCAILPMVIIFLAGESFFTKGVAFSGMKN</sequence>
<evidence type="ECO:0000256" key="7">
    <source>
        <dbReference type="RuleBase" id="RU363032"/>
    </source>
</evidence>
<feature type="domain" description="ABC transmembrane type-1" evidence="8">
    <location>
        <begin position="80"/>
        <end position="269"/>
    </location>
</feature>